<dbReference type="Proteomes" id="UP000001603">
    <property type="component" value="Unassembled WGS sequence"/>
</dbReference>
<name>Q1ZVY3_PHOAS</name>
<sequence length="28" mass="3121">MTHNIAVKLIQKDVLLYIVAVIDVKGII</sequence>
<evidence type="ECO:0000313" key="2">
    <source>
        <dbReference type="Proteomes" id="UP000001603"/>
    </source>
</evidence>
<dbReference type="HOGENOM" id="CLU_3412775_0_0_6"/>
<organism evidence="1 2">
    <name type="scientific">Photobacterium angustum (strain S14 / CCUG 15956)</name>
    <name type="common">Vibrio sp. (strain S14 / CCUG 15956)</name>
    <dbReference type="NCBI Taxonomy" id="314292"/>
    <lineage>
        <taxon>Bacteria</taxon>
        <taxon>Pseudomonadati</taxon>
        <taxon>Pseudomonadota</taxon>
        <taxon>Gammaproteobacteria</taxon>
        <taxon>Vibrionales</taxon>
        <taxon>Vibrionaceae</taxon>
        <taxon>Photobacterium</taxon>
    </lineage>
</organism>
<gene>
    <name evidence="1" type="ORF">VAS14_11459</name>
</gene>
<dbReference type="AlphaFoldDB" id="Q1ZVY3"/>
<reference evidence="1 2" key="1">
    <citation type="journal article" date="2009" name="Proc. Natl. Acad. Sci. U.S.A.">
        <title>The genomic basis of trophic strategy in marine bacteria.</title>
        <authorList>
            <person name="Lauro F.M."/>
            <person name="McDougald D."/>
            <person name="Thomas T."/>
            <person name="Williams T.J."/>
            <person name="Egan S."/>
            <person name="Rice S."/>
            <person name="DeMaere M.Z."/>
            <person name="Ting L."/>
            <person name="Ertan H."/>
            <person name="Johnson J."/>
            <person name="Ferriera S."/>
            <person name="Lapidus A."/>
            <person name="Anderson I."/>
            <person name="Kyrpides N."/>
            <person name="Munk A.C."/>
            <person name="Detter C."/>
            <person name="Han C.S."/>
            <person name="Brown M.V."/>
            <person name="Robb F.T."/>
            <person name="Kjelleberg S."/>
            <person name="Cavicchioli R."/>
        </authorList>
    </citation>
    <scope>NUCLEOTIDE SEQUENCE [LARGE SCALE GENOMIC DNA]</scope>
    <source>
        <strain evidence="1 2">S14</strain>
    </source>
</reference>
<proteinExistence type="predicted"/>
<dbReference type="EMBL" id="AAOJ01000001">
    <property type="protein sequence ID" value="EAS65927.1"/>
    <property type="molecule type" value="Genomic_DNA"/>
</dbReference>
<comment type="caution">
    <text evidence="1">The sequence shown here is derived from an EMBL/GenBank/DDBJ whole genome shotgun (WGS) entry which is preliminary data.</text>
</comment>
<evidence type="ECO:0000313" key="1">
    <source>
        <dbReference type="EMBL" id="EAS65927.1"/>
    </source>
</evidence>
<accession>Q1ZVY3</accession>
<protein>
    <submittedName>
        <fullName evidence="1">Uncharacterized protein</fullName>
    </submittedName>
</protein>